<dbReference type="Proteomes" id="UP000248039">
    <property type="component" value="Unassembled WGS sequence"/>
</dbReference>
<feature type="domain" description="N-acetyltransferase" evidence="3">
    <location>
        <begin position="199"/>
        <end position="350"/>
    </location>
</feature>
<keyword evidence="5" id="KW-1185">Reference proteome</keyword>
<dbReference type="PANTHER" id="PTHR43877">
    <property type="entry name" value="AMINOALKYLPHOSPHONATE N-ACETYLTRANSFERASE-RELATED-RELATED"/>
    <property type="match status" value="1"/>
</dbReference>
<comment type="caution">
    <text evidence="4">The sequence shown here is derived from an EMBL/GenBank/DDBJ whole genome shotgun (WGS) entry which is preliminary data.</text>
</comment>
<dbReference type="CDD" id="cd04301">
    <property type="entry name" value="NAT_SF"/>
    <property type="match status" value="2"/>
</dbReference>
<protein>
    <recommendedName>
        <fullName evidence="3">N-acetyltransferase domain-containing protein</fullName>
    </recommendedName>
</protein>
<dbReference type="InterPro" id="IPR016181">
    <property type="entry name" value="Acyl_CoA_acyltransferase"/>
</dbReference>
<sequence>MMGRQPTYHGDPVTLDIRPLDPYRADQETLDGYHLMRAAAWAADFPEDPPMTREAAVGRLRTPPVHEGPGRTWTGHLGGRLAGSARVSLPEAPNEGIAWVEVHVHPELRRRGFGTELLRSVLPAVLESGRGTVFGLPMKPDAAAASWVAGLGFDVTHSTVMQLLRTTEVPARGWEVPVPDGYRLVQWTGPTPEELVESYALARRAVNDAPQGRTSYRAPRWTADQIRTEDREVAEAGIEPWVAVAVEEATGQVAGMHVVHHYQHRPAHAFVQDTAVLAAHRGRGLGRAVKAGLMRQLLARRPDLELVFTTTAATNTHMIDINHALGYRTARTMNWVEIPTARLVERLAQPLDERSS</sequence>
<dbReference type="AlphaFoldDB" id="A0A2V4NVR3"/>
<dbReference type="InterPro" id="IPR050832">
    <property type="entry name" value="Bact_Acetyltransf"/>
</dbReference>
<dbReference type="Pfam" id="PF00583">
    <property type="entry name" value="Acetyltransf_1"/>
    <property type="match status" value="2"/>
</dbReference>
<evidence type="ECO:0000313" key="5">
    <source>
        <dbReference type="Proteomes" id="UP000248039"/>
    </source>
</evidence>
<evidence type="ECO:0000256" key="1">
    <source>
        <dbReference type="ARBA" id="ARBA00022679"/>
    </source>
</evidence>
<keyword evidence="2" id="KW-0012">Acyltransferase</keyword>
<evidence type="ECO:0000313" key="4">
    <source>
        <dbReference type="EMBL" id="PYC87945.1"/>
    </source>
</evidence>
<dbReference type="OrthoDB" id="4119890at2"/>
<accession>A0A2V4NVR3</accession>
<feature type="domain" description="N-acetyltransferase" evidence="3">
    <location>
        <begin position="15"/>
        <end position="179"/>
    </location>
</feature>
<organism evidence="4 5">
    <name type="scientific">Streptomyces tateyamensis</name>
    <dbReference type="NCBI Taxonomy" id="565073"/>
    <lineage>
        <taxon>Bacteria</taxon>
        <taxon>Bacillati</taxon>
        <taxon>Actinomycetota</taxon>
        <taxon>Actinomycetes</taxon>
        <taxon>Kitasatosporales</taxon>
        <taxon>Streptomycetaceae</taxon>
        <taxon>Streptomyces</taxon>
    </lineage>
</organism>
<proteinExistence type="predicted"/>
<dbReference type="InterPro" id="IPR000182">
    <property type="entry name" value="GNAT_dom"/>
</dbReference>
<dbReference type="GO" id="GO:0016747">
    <property type="term" value="F:acyltransferase activity, transferring groups other than amino-acyl groups"/>
    <property type="evidence" value="ECO:0007669"/>
    <property type="project" value="InterPro"/>
</dbReference>
<dbReference type="PROSITE" id="PS51186">
    <property type="entry name" value="GNAT"/>
    <property type="match status" value="2"/>
</dbReference>
<name>A0A2V4NVR3_9ACTN</name>
<gene>
    <name evidence="4" type="ORF">C7C46_02620</name>
</gene>
<reference evidence="4 5" key="1">
    <citation type="submission" date="2018-03" db="EMBL/GenBank/DDBJ databases">
        <title>Bioinformatic expansion and discovery of thiopeptide antibiotics.</title>
        <authorList>
            <person name="Schwalen C.J."/>
            <person name="Hudson G.A."/>
            <person name="Mitchell D.A."/>
        </authorList>
    </citation>
    <scope>NUCLEOTIDE SEQUENCE [LARGE SCALE GENOMIC DNA]</scope>
    <source>
        <strain evidence="4 5">ATCC 21389</strain>
    </source>
</reference>
<evidence type="ECO:0000256" key="2">
    <source>
        <dbReference type="ARBA" id="ARBA00023315"/>
    </source>
</evidence>
<evidence type="ECO:0000259" key="3">
    <source>
        <dbReference type="PROSITE" id="PS51186"/>
    </source>
</evidence>
<dbReference type="EMBL" id="PYBW01000010">
    <property type="protein sequence ID" value="PYC87945.1"/>
    <property type="molecule type" value="Genomic_DNA"/>
</dbReference>
<dbReference type="Gene3D" id="3.40.630.30">
    <property type="match status" value="1"/>
</dbReference>
<keyword evidence="1" id="KW-0808">Transferase</keyword>
<dbReference type="SUPFAM" id="SSF55729">
    <property type="entry name" value="Acyl-CoA N-acyltransferases (Nat)"/>
    <property type="match status" value="2"/>
</dbReference>